<keyword evidence="3" id="KW-1185">Reference proteome</keyword>
<dbReference type="RefSeq" id="WP_307344921.1">
    <property type="nucleotide sequence ID" value="NZ_JAUSVS010000001.1"/>
</dbReference>
<accession>A0ABU0IMZ8</accession>
<keyword evidence="1" id="KW-0812">Transmembrane</keyword>
<gene>
    <name evidence="2" type="ORF">QO010_000271</name>
</gene>
<reference evidence="2 3" key="1">
    <citation type="submission" date="2023-07" db="EMBL/GenBank/DDBJ databases">
        <title>Genomic Encyclopedia of Type Strains, Phase IV (KMG-IV): sequencing the most valuable type-strain genomes for metagenomic binning, comparative biology and taxonomic classification.</title>
        <authorList>
            <person name="Goeker M."/>
        </authorList>
    </citation>
    <scope>NUCLEOTIDE SEQUENCE [LARGE SCALE GENOMIC DNA]</scope>
    <source>
        <strain evidence="2 3">DSM 18695</strain>
    </source>
</reference>
<name>A0ABU0IMZ8_9CAUL</name>
<feature type="transmembrane region" description="Helical" evidence="1">
    <location>
        <begin position="31"/>
        <end position="50"/>
    </location>
</feature>
<keyword evidence="1" id="KW-0472">Membrane</keyword>
<evidence type="ECO:0000313" key="3">
    <source>
        <dbReference type="Proteomes" id="UP001228905"/>
    </source>
</evidence>
<evidence type="ECO:0000313" key="2">
    <source>
        <dbReference type="EMBL" id="MDQ0462523.1"/>
    </source>
</evidence>
<dbReference type="Proteomes" id="UP001228905">
    <property type="component" value="Unassembled WGS sequence"/>
</dbReference>
<organism evidence="2 3">
    <name type="scientific">Caulobacter ginsengisoli</name>
    <dbReference type="NCBI Taxonomy" id="400775"/>
    <lineage>
        <taxon>Bacteria</taxon>
        <taxon>Pseudomonadati</taxon>
        <taxon>Pseudomonadota</taxon>
        <taxon>Alphaproteobacteria</taxon>
        <taxon>Caulobacterales</taxon>
        <taxon>Caulobacteraceae</taxon>
        <taxon>Caulobacter</taxon>
    </lineage>
</organism>
<comment type="caution">
    <text evidence="2">The sequence shown here is derived from an EMBL/GenBank/DDBJ whole genome shotgun (WGS) entry which is preliminary data.</text>
</comment>
<proteinExistence type="predicted"/>
<evidence type="ECO:0000256" key="1">
    <source>
        <dbReference type="SAM" id="Phobius"/>
    </source>
</evidence>
<dbReference type="EMBL" id="JAUSVS010000001">
    <property type="protein sequence ID" value="MDQ0462523.1"/>
    <property type="molecule type" value="Genomic_DNA"/>
</dbReference>
<keyword evidence="1" id="KW-1133">Transmembrane helix</keyword>
<sequence>MADESNDEGGLFIQPRTTGARKAAKARKGGVPVWLAFLASLATAAASAMASSATTSFIDRDIASRQQSLKAFEGRRANLNRFTDKVIIDRINALDSAFDVLSSPAGWRDANEALAEARAAQQVFQETEGQFRFDIGDYDKAIYRPINNTLVLAIIPSFDRLEGCLRQTRNVRFSVGPAAAQGAMDSCLTNAAGQPLKVEGELKRLRTCVRSFAYNLKFPQQSIAESLTVNLQSGFWQRAVAVIKSRQPGGVADQVGLSRLVSDEKMRAFAAALPAELDNNCGLLKVKNYGAMNVPPPPLIAPPAPVPLVPPPVVIEPLPNVAPATH</sequence>
<protein>
    <submittedName>
        <fullName evidence="2">Uncharacterized protein</fullName>
    </submittedName>
</protein>